<evidence type="ECO:0000256" key="4">
    <source>
        <dbReference type="ARBA" id="ARBA00022833"/>
    </source>
</evidence>
<evidence type="ECO:0000256" key="1">
    <source>
        <dbReference type="ARBA" id="ARBA00001947"/>
    </source>
</evidence>
<dbReference type="PANTHER" id="PTHR42683">
    <property type="entry name" value="ALDEHYDE REDUCTASE"/>
    <property type="match status" value="1"/>
</dbReference>
<evidence type="ECO:0000313" key="7">
    <source>
        <dbReference type="EMBL" id="KAJ8765792.1"/>
    </source>
</evidence>
<comment type="caution">
    <text evidence="7">The sequence shown here is derived from an EMBL/GenBank/DDBJ whole genome shotgun (WGS) entry which is preliminary data.</text>
</comment>
<feature type="domain" description="Alcohol dehydrogenase-like N-terminal" evidence="6">
    <location>
        <begin position="41"/>
        <end position="150"/>
    </location>
</feature>
<dbReference type="InterPro" id="IPR047109">
    <property type="entry name" value="CAD-like"/>
</dbReference>
<gene>
    <name evidence="7" type="ORF">K2173_014914</name>
</gene>
<organism evidence="7 8">
    <name type="scientific">Erythroxylum novogranatense</name>
    <dbReference type="NCBI Taxonomy" id="1862640"/>
    <lineage>
        <taxon>Eukaryota</taxon>
        <taxon>Viridiplantae</taxon>
        <taxon>Streptophyta</taxon>
        <taxon>Embryophyta</taxon>
        <taxon>Tracheophyta</taxon>
        <taxon>Spermatophyta</taxon>
        <taxon>Magnoliopsida</taxon>
        <taxon>eudicotyledons</taxon>
        <taxon>Gunneridae</taxon>
        <taxon>Pentapetalae</taxon>
        <taxon>rosids</taxon>
        <taxon>fabids</taxon>
        <taxon>Malpighiales</taxon>
        <taxon>Erythroxylaceae</taxon>
        <taxon>Erythroxylum</taxon>
    </lineage>
</organism>
<dbReference type="GO" id="GO:0008270">
    <property type="term" value="F:zinc ion binding"/>
    <property type="evidence" value="ECO:0007669"/>
    <property type="project" value="InterPro"/>
</dbReference>
<comment type="cofactor">
    <cofactor evidence="1">
        <name>Zn(2+)</name>
        <dbReference type="ChEBI" id="CHEBI:29105"/>
    </cofactor>
</comment>
<proteinExistence type="inferred from homology"/>
<dbReference type="InterPro" id="IPR002328">
    <property type="entry name" value="ADH_Zn_CS"/>
</dbReference>
<sequence length="217" mass="23988">MEGKLTANLPEEEHPQITFGWAAKDQSGVLSPFKFSRRATGENDVKFKVLYCGVCHSDLHMSKNDFGFSTFPVVPGHEIVGVVTEVGDKVEKFKVGDRVGVGCFTGSCRSRDSSQNDLENYCPEMIFIFNGKYYDGTTTHGGFSDIMVTDLTLHCSHPRCCSSRCSAPLLCCRITQYSPSRYYGSDKPELTWVWLGLAGQSYGHQICQGNGSEGDNH</sequence>
<dbReference type="Proteomes" id="UP001159364">
    <property type="component" value="Linkage Group LG05"/>
</dbReference>
<evidence type="ECO:0000256" key="2">
    <source>
        <dbReference type="ARBA" id="ARBA00008072"/>
    </source>
</evidence>
<accession>A0AAV8TFZ0</accession>
<reference evidence="7 8" key="1">
    <citation type="submission" date="2021-09" db="EMBL/GenBank/DDBJ databases">
        <title>Genomic insights and catalytic innovation underlie evolution of tropane alkaloids biosynthesis.</title>
        <authorList>
            <person name="Wang Y.-J."/>
            <person name="Tian T."/>
            <person name="Huang J.-P."/>
            <person name="Huang S.-X."/>
        </authorList>
    </citation>
    <scope>NUCLEOTIDE SEQUENCE [LARGE SCALE GENOMIC DNA]</scope>
    <source>
        <strain evidence="7">KIB-2018</strain>
        <tissue evidence="7">Leaf</tissue>
    </source>
</reference>
<protein>
    <recommendedName>
        <fullName evidence="6">Alcohol dehydrogenase-like N-terminal domain-containing protein</fullName>
    </recommendedName>
</protein>
<keyword evidence="8" id="KW-1185">Reference proteome</keyword>
<evidence type="ECO:0000256" key="3">
    <source>
        <dbReference type="ARBA" id="ARBA00022723"/>
    </source>
</evidence>
<evidence type="ECO:0000259" key="6">
    <source>
        <dbReference type="Pfam" id="PF08240"/>
    </source>
</evidence>
<dbReference type="AlphaFoldDB" id="A0AAV8TFZ0"/>
<name>A0AAV8TFZ0_9ROSI</name>
<dbReference type="Pfam" id="PF08240">
    <property type="entry name" value="ADH_N"/>
    <property type="match status" value="1"/>
</dbReference>
<dbReference type="InterPro" id="IPR011032">
    <property type="entry name" value="GroES-like_sf"/>
</dbReference>
<dbReference type="GO" id="GO:0009809">
    <property type="term" value="P:lignin biosynthetic process"/>
    <property type="evidence" value="ECO:0007669"/>
    <property type="project" value="UniProtKB-ARBA"/>
</dbReference>
<keyword evidence="4" id="KW-0862">Zinc</keyword>
<dbReference type="EMBL" id="JAIWQS010000005">
    <property type="protein sequence ID" value="KAJ8765792.1"/>
    <property type="molecule type" value="Genomic_DNA"/>
</dbReference>
<dbReference type="Gene3D" id="3.40.50.720">
    <property type="entry name" value="NAD(P)-binding Rossmann-like Domain"/>
    <property type="match status" value="1"/>
</dbReference>
<dbReference type="Gene3D" id="3.90.180.10">
    <property type="entry name" value="Medium-chain alcohol dehydrogenases, catalytic domain"/>
    <property type="match status" value="1"/>
</dbReference>
<dbReference type="GO" id="GO:0016616">
    <property type="term" value="F:oxidoreductase activity, acting on the CH-OH group of donors, NAD or NADP as acceptor"/>
    <property type="evidence" value="ECO:0007669"/>
    <property type="project" value="InterPro"/>
</dbReference>
<dbReference type="SUPFAM" id="SSF50129">
    <property type="entry name" value="GroES-like"/>
    <property type="match status" value="1"/>
</dbReference>
<dbReference type="PROSITE" id="PS00059">
    <property type="entry name" value="ADH_ZINC"/>
    <property type="match status" value="1"/>
</dbReference>
<evidence type="ECO:0000256" key="5">
    <source>
        <dbReference type="ARBA" id="ARBA00023002"/>
    </source>
</evidence>
<evidence type="ECO:0000313" key="8">
    <source>
        <dbReference type="Proteomes" id="UP001159364"/>
    </source>
</evidence>
<dbReference type="InterPro" id="IPR013154">
    <property type="entry name" value="ADH-like_N"/>
</dbReference>
<keyword evidence="3" id="KW-0479">Metal-binding</keyword>
<keyword evidence="5" id="KW-0560">Oxidoreductase</keyword>
<comment type="similarity">
    <text evidence="2">Belongs to the zinc-containing alcohol dehydrogenase family.</text>
</comment>